<dbReference type="AlphaFoldDB" id="A0A316WG15"/>
<dbReference type="EMBL" id="PPEG02000016">
    <property type="protein sequence ID" value="PWN57948.1"/>
    <property type="molecule type" value="Genomic_DNA"/>
</dbReference>
<dbReference type="RefSeq" id="WP_103232486.1">
    <property type="nucleotide sequence ID" value="NZ_PPEG02000016.1"/>
</dbReference>
<protein>
    <submittedName>
        <fullName evidence="2">Transposase</fullName>
    </submittedName>
</protein>
<dbReference type="GO" id="GO:0000150">
    <property type="term" value="F:DNA strand exchange activity"/>
    <property type="evidence" value="ECO:0007669"/>
    <property type="project" value="InterPro"/>
</dbReference>
<sequence length="141" mass="16795">MTLEMKEIHIGEMLLRAVKERGIHEERICKFLGCSSLEVSQMYTNRSINSELLLRWSKLLEYDFFRIYSQHLILYSPQAAMITKNKTYTTIPKFRKNIYSHEVIEFLLELINTGEKSINQVILEYGVPRTTIYRWKTKHGF</sequence>
<dbReference type="GO" id="GO:0003677">
    <property type="term" value="F:DNA binding"/>
    <property type="evidence" value="ECO:0007669"/>
    <property type="project" value="InterPro"/>
</dbReference>
<gene>
    <name evidence="2" type="ORF">C1634_025180</name>
</gene>
<comment type="caution">
    <text evidence="2">The sequence shown here is derived from an EMBL/GenBank/DDBJ whole genome shotgun (WGS) entry which is preliminary data.</text>
</comment>
<proteinExistence type="predicted"/>
<organism evidence="2 3">
    <name type="scientific">Chryseobacterium viscerum</name>
    <dbReference type="NCBI Taxonomy" id="1037377"/>
    <lineage>
        <taxon>Bacteria</taxon>
        <taxon>Pseudomonadati</taxon>
        <taxon>Bacteroidota</taxon>
        <taxon>Flavobacteriia</taxon>
        <taxon>Flavobacteriales</taxon>
        <taxon>Weeksellaceae</taxon>
        <taxon>Chryseobacterium group</taxon>
        <taxon>Chryseobacterium</taxon>
    </lineage>
</organism>
<evidence type="ECO:0000259" key="1">
    <source>
        <dbReference type="Pfam" id="PF02796"/>
    </source>
</evidence>
<accession>A0A316WG15</accession>
<evidence type="ECO:0000313" key="2">
    <source>
        <dbReference type="EMBL" id="PWN57948.1"/>
    </source>
</evidence>
<name>A0A316WG15_9FLAO</name>
<evidence type="ECO:0000313" key="3">
    <source>
        <dbReference type="Proteomes" id="UP000236413"/>
    </source>
</evidence>
<feature type="domain" description="Resolvase HTH" evidence="1">
    <location>
        <begin position="95"/>
        <end position="138"/>
    </location>
</feature>
<dbReference type="InterPro" id="IPR006120">
    <property type="entry name" value="Resolvase_HTH_dom"/>
</dbReference>
<dbReference type="InterPro" id="IPR009057">
    <property type="entry name" value="Homeodomain-like_sf"/>
</dbReference>
<reference evidence="2 3" key="1">
    <citation type="submission" date="2018-04" db="EMBL/GenBank/DDBJ databases">
        <title>Chryseobacterium oncorhynchi 701B-08T from rainbow trout, and Chryseobacterium viscerum 687B-08T from diseased fish.</title>
        <authorList>
            <person name="Jeong J.-J."/>
            <person name="Lee Y.J."/>
            <person name="Pathiraja D."/>
            <person name="Park B."/>
            <person name="Choi I.-G."/>
            <person name="Kim K.D."/>
        </authorList>
    </citation>
    <scope>NUCLEOTIDE SEQUENCE [LARGE SCALE GENOMIC DNA]</scope>
    <source>
        <strain evidence="2 3">687B-08</strain>
    </source>
</reference>
<dbReference type="Pfam" id="PF02796">
    <property type="entry name" value="HTH_7"/>
    <property type="match status" value="1"/>
</dbReference>
<dbReference type="SUPFAM" id="SSF46689">
    <property type="entry name" value="Homeodomain-like"/>
    <property type="match status" value="1"/>
</dbReference>
<dbReference type="Proteomes" id="UP000236413">
    <property type="component" value="Unassembled WGS sequence"/>
</dbReference>